<dbReference type="GO" id="GO:0005304">
    <property type="term" value="F:L-valine transmembrane transporter activity"/>
    <property type="evidence" value="ECO:0007669"/>
    <property type="project" value="TreeGrafter"/>
</dbReference>
<dbReference type="FunFam" id="3.40.50.300:FF:000421">
    <property type="entry name" value="Branched-chain amino acid ABC transporter ATP-binding protein"/>
    <property type="match status" value="1"/>
</dbReference>
<dbReference type="GO" id="GO:0005886">
    <property type="term" value="C:plasma membrane"/>
    <property type="evidence" value="ECO:0007669"/>
    <property type="project" value="TreeGrafter"/>
</dbReference>
<dbReference type="Pfam" id="PF00005">
    <property type="entry name" value="ABC_tran"/>
    <property type="match status" value="1"/>
</dbReference>
<dbReference type="PANTHER" id="PTHR45772:SF7">
    <property type="entry name" value="AMINO ACID ABC TRANSPORTER ATP-BINDING PROTEIN"/>
    <property type="match status" value="1"/>
</dbReference>
<evidence type="ECO:0000259" key="4">
    <source>
        <dbReference type="PROSITE" id="PS50893"/>
    </source>
</evidence>
<dbReference type="CDD" id="cd03219">
    <property type="entry name" value="ABC_Mj1267_LivG_branched"/>
    <property type="match status" value="1"/>
</dbReference>
<keyword evidence="1" id="KW-0813">Transport</keyword>
<feature type="domain" description="ABC transporter" evidence="4">
    <location>
        <begin position="4"/>
        <end position="251"/>
    </location>
</feature>
<dbReference type="GO" id="GO:0005524">
    <property type="term" value="F:ATP binding"/>
    <property type="evidence" value="ECO:0007669"/>
    <property type="project" value="UniProtKB-KW"/>
</dbReference>
<dbReference type="GO" id="GO:0042941">
    <property type="term" value="P:D-alanine transmembrane transport"/>
    <property type="evidence" value="ECO:0007669"/>
    <property type="project" value="TreeGrafter"/>
</dbReference>
<dbReference type="GO" id="GO:0015808">
    <property type="term" value="P:L-alanine transport"/>
    <property type="evidence" value="ECO:0007669"/>
    <property type="project" value="TreeGrafter"/>
</dbReference>
<dbReference type="PROSITE" id="PS50893">
    <property type="entry name" value="ABC_TRANSPORTER_2"/>
    <property type="match status" value="1"/>
</dbReference>
<sequence length="254" mass="27912">MILLEVRSLSKRFGGIRAIEDIGFSVQQGAILSIIGPNGAGKTTLFNCLTGLVRPTKGSIILKGKDITGISADKISRLGISRTFQNIRLFRDMTVIENLMVAQHSRIRSGLLGAVLRLPAFVKEEKDVRQMSFEYLGLLCLDELAGKIAGSLAYGVQRRIEIARALATGADVILLDEPTAGMNPQETEEMMVVIRDLRELGKTILLIEHDMKVVMGISDRIIVLDHGVKIAEGMPEQIRNDPMVIEAYLGKETQ</sequence>
<dbReference type="EMBL" id="OUUY01000039">
    <property type="protein sequence ID" value="SPP99928.1"/>
    <property type="molecule type" value="Genomic_DNA"/>
</dbReference>
<accession>A0A2U3QET9</accession>
<evidence type="ECO:0000313" key="5">
    <source>
        <dbReference type="EMBL" id="SPP99928.1"/>
    </source>
</evidence>
<evidence type="ECO:0000256" key="2">
    <source>
        <dbReference type="ARBA" id="ARBA00022741"/>
    </source>
</evidence>
<dbReference type="Pfam" id="PF12399">
    <property type="entry name" value="BCA_ABC_TP_C"/>
    <property type="match status" value="1"/>
</dbReference>
<dbReference type="GO" id="GO:0015188">
    <property type="term" value="F:L-isoleucine transmembrane transporter activity"/>
    <property type="evidence" value="ECO:0007669"/>
    <property type="project" value="TreeGrafter"/>
</dbReference>
<keyword evidence="2" id="KW-0547">Nucleotide-binding</keyword>
<dbReference type="InterPro" id="IPR032823">
    <property type="entry name" value="BCA_ABC_TP_C"/>
</dbReference>
<dbReference type="GO" id="GO:0015192">
    <property type="term" value="F:L-phenylalanine transmembrane transporter activity"/>
    <property type="evidence" value="ECO:0007669"/>
    <property type="project" value="TreeGrafter"/>
</dbReference>
<dbReference type="SMART" id="SM00382">
    <property type="entry name" value="AAA"/>
    <property type="match status" value="1"/>
</dbReference>
<reference evidence="6" key="1">
    <citation type="submission" date="2018-03" db="EMBL/GenBank/DDBJ databases">
        <authorList>
            <person name="Zecchin S."/>
        </authorList>
    </citation>
    <scope>NUCLEOTIDE SEQUENCE [LARGE SCALE GENOMIC DNA]</scope>
</reference>
<dbReference type="GO" id="GO:1903806">
    <property type="term" value="P:L-isoleucine import across plasma membrane"/>
    <property type="evidence" value="ECO:0007669"/>
    <property type="project" value="TreeGrafter"/>
</dbReference>
<dbReference type="OrthoDB" id="9805514at2"/>
<keyword evidence="6" id="KW-1185">Reference proteome</keyword>
<dbReference type="InterPro" id="IPR051120">
    <property type="entry name" value="ABC_AA/LPS_Transport"/>
</dbReference>
<organism evidence="5 6">
    <name type="scientific">Candidatus Sulfobium mesophilum</name>
    <dbReference type="NCBI Taxonomy" id="2016548"/>
    <lineage>
        <taxon>Bacteria</taxon>
        <taxon>Pseudomonadati</taxon>
        <taxon>Nitrospirota</taxon>
        <taxon>Nitrospiria</taxon>
        <taxon>Nitrospirales</taxon>
        <taxon>Nitrospiraceae</taxon>
        <taxon>Candidatus Sulfobium</taxon>
    </lineage>
</organism>
<dbReference type="GO" id="GO:1903805">
    <property type="term" value="P:L-valine import across plasma membrane"/>
    <property type="evidence" value="ECO:0007669"/>
    <property type="project" value="TreeGrafter"/>
</dbReference>
<proteinExistence type="predicted"/>
<dbReference type="InterPro" id="IPR027417">
    <property type="entry name" value="P-loop_NTPase"/>
</dbReference>
<evidence type="ECO:0000256" key="3">
    <source>
        <dbReference type="ARBA" id="ARBA00022840"/>
    </source>
</evidence>
<dbReference type="Proteomes" id="UP000245125">
    <property type="component" value="Unassembled WGS sequence"/>
</dbReference>
<gene>
    <name evidence="5" type="primary">livG</name>
    <name evidence="5" type="ORF">NBG4_1330002</name>
</gene>
<dbReference type="AlphaFoldDB" id="A0A2U3QET9"/>
<dbReference type="PANTHER" id="PTHR45772">
    <property type="entry name" value="CONSERVED COMPONENT OF ABC TRANSPORTER FOR NATURAL AMINO ACIDS-RELATED"/>
    <property type="match status" value="1"/>
</dbReference>
<dbReference type="InterPro" id="IPR003439">
    <property type="entry name" value="ABC_transporter-like_ATP-bd"/>
</dbReference>
<evidence type="ECO:0000256" key="1">
    <source>
        <dbReference type="ARBA" id="ARBA00022448"/>
    </source>
</evidence>
<dbReference type="Gene3D" id="3.40.50.300">
    <property type="entry name" value="P-loop containing nucleotide triphosphate hydrolases"/>
    <property type="match status" value="1"/>
</dbReference>
<evidence type="ECO:0000313" key="6">
    <source>
        <dbReference type="Proteomes" id="UP000245125"/>
    </source>
</evidence>
<name>A0A2U3QET9_9BACT</name>
<dbReference type="InterPro" id="IPR003593">
    <property type="entry name" value="AAA+_ATPase"/>
</dbReference>
<keyword evidence="3 5" id="KW-0067">ATP-binding</keyword>
<dbReference type="GO" id="GO:0016887">
    <property type="term" value="F:ATP hydrolysis activity"/>
    <property type="evidence" value="ECO:0007669"/>
    <property type="project" value="InterPro"/>
</dbReference>
<dbReference type="SUPFAM" id="SSF52540">
    <property type="entry name" value="P-loop containing nucleoside triphosphate hydrolases"/>
    <property type="match status" value="1"/>
</dbReference>
<protein>
    <submittedName>
        <fullName evidence="5">Leucine/isoleucine/valine transporter subunit ATP-binding component of ABC superfamily</fullName>
    </submittedName>
</protein>